<dbReference type="Proteomes" id="UP001597252">
    <property type="component" value="Unassembled WGS sequence"/>
</dbReference>
<evidence type="ECO:0000313" key="2">
    <source>
        <dbReference type="EMBL" id="MFD1485745.1"/>
    </source>
</evidence>
<reference evidence="3" key="1">
    <citation type="journal article" date="2019" name="Int. J. Syst. Evol. Microbiol.">
        <title>The Global Catalogue of Microorganisms (GCM) 10K type strain sequencing project: providing services to taxonomists for standard genome sequencing and annotation.</title>
        <authorList>
            <consortium name="The Broad Institute Genomics Platform"/>
            <consortium name="The Broad Institute Genome Sequencing Center for Infectious Disease"/>
            <person name="Wu L."/>
            <person name="Ma J."/>
        </authorList>
    </citation>
    <scope>NUCLEOTIDE SEQUENCE [LARGE SCALE GENOMIC DNA]</scope>
    <source>
        <strain evidence="3">CCM 8903</strain>
    </source>
</reference>
<sequence length="143" mass="16420">MPKTIYDENGNPHQVKTYDELDHPMAKDVGARVGWFIGKTVRFIIDFTPVAIKAWPLMIRLIKTTVLDLKAGQKFNGDNRLSHWIASIFILGFLWCGYKTIQWHIYSHPIIGWVILAVIGLPLVLELLYIVIVNRDRPGNKPK</sequence>
<name>A0ABW4EBE8_9LACO</name>
<keyword evidence="3" id="KW-1185">Reference proteome</keyword>
<evidence type="ECO:0000313" key="3">
    <source>
        <dbReference type="Proteomes" id="UP001597252"/>
    </source>
</evidence>
<feature type="transmembrane region" description="Helical" evidence="1">
    <location>
        <begin position="81"/>
        <end position="98"/>
    </location>
</feature>
<comment type="caution">
    <text evidence="2">The sequence shown here is derived from an EMBL/GenBank/DDBJ whole genome shotgun (WGS) entry which is preliminary data.</text>
</comment>
<keyword evidence="1" id="KW-1133">Transmembrane helix</keyword>
<accession>A0ABW4EBE8</accession>
<feature type="transmembrane region" description="Helical" evidence="1">
    <location>
        <begin position="110"/>
        <end position="132"/>
    </location>
</feature>
<evidence type="ECO:0000256" key="1">
    <source>
        <dbReference type="SAM" id="Phobius"/>
    </source>
</evidence>
<dbReference type="EMBL" id="JBHTON010000035">
    <property type="protein sequence ID" value="MFD1485745.1"/>
    <property type="molecule type" value="Genomic_DNA"/>
</dbReference>
<proteinExistence type="predicted"/>
<organism evidence="2 3">
    <name type="scientific">Lacticaseibacillus baoqingensis</name>
    <dbReference type="NCBI Taxonomy" id="2486013"/>
    <lineage>
        <taxon>Bacteria</taxon>
        <taxon>Bacillati</taxon>
        <taxon>Bacillota</taxon>
        <taxon>Bacilli</taxon>
        <taxon>Lactobacillales</taxon>
        <taxon>Lactobacillaceae</taxon>
        <taxon>Lacticaseibacillus</taxon>
    </lineage>
</organism>
<evidence type="ECO:0008006" key="4">
    <source>
        <dbReference type="Google" id="ProtNLM"/>
    </source>
</evidence>
<dbReference type="RefSeq" id="WP_125749080.1">
    <property type="nucleotide sequence ID" value="NZ_JBHTON010000035.1"/>
</dbReference>
<keyword evidence="1" id="KW-0472">Membrane</keyword>
<gene>
    <name evidence="2" type="ORF">ACFQ5J_10930</name>
</gene>
<protein>
    <recommendedName>
        <fullName evidence="4">DUF805 domain-containing protein</fullName>
    </recommendedName>
</protein>
<keyword evidence="1" id="KW-0812">Transmembrane</keyword>